<protein>
    <submittedName>
        <fullName evidence="2">Uncharacterized protein</fullName>
    </submittedName>
</protein>
<evidence type="ECO:0000313" key="3">
    <source>
        <dbReference type="Proteomes" id="UP000100115"/>
    </source>
</evidence>
<keyword evidence="1" id="KW-1133">Transmembrane helix</keyword>
<reference evidence="2 3" key="1">
    <citation type="journal article" date="2015" name="PLoS Pathog.">
        <title>Evolution of genome size and complexity in the rhabdoviridae.</title>
        <authorList>
            <person name="Walker P.J."/>
            <person name="Firth C."/>
            <person name="Widen S.G."/>
            <person name="Blasdell K.R."/>
            <person name="Guzman H."/>
            <person name="Wood T.G."/>
            <person name="Paradkar P.N."/>
            <person name="Holmes E.C."/>
            <person name="Tesh R.B."/>
            <person name="Vasilakis N."/>
        </authorList>
    </citation>
    <scope>NUCLEOTIDE SEQUENCE [LARGE SCALE GENOMIC DNA]</scope>
    <source>
        <strain evidence="2">PV01-3828</strain>
    </source>
</reference>
<dbReference type="Proteomes" id="UP000100115">
    <property type="component" value="Segment"/>
</dbReference>
<name>A0A0D3R1Q1_9RHAB</name>
<organism evidence="2 3">
    <name type="scientific">Harlingen virus</name>
    <dbReference type="NCBI Taxonomy" id="1620891"/>
    <lineage>
        <taxon>Viruses</taxon>
        <taxon>Riboviria</taxon>
        <taxon>Orthornavirae</taxon>
        <taxon>Negarnaviricota</taxon>
        <taxon>Haploviricotina</taxon>
        <taxon>Monjiviricetes</taxon>
        <taxon>Mononegavirales</taxon>
        <taxon>Rhabdoviridae</taxon>
        <taxon>Alpharhabdovirinae</taxon>
        <taxon>Barhavirus</taxon>
        <taxon>Barhavirus bahia</taxon>
    </lineage>
</organism>
<feature type="transmembrane region" description="Helical" evidence="1">
    <location>
        <begin position="24"/>
        <end position="44"/>
    </location>
</feature>
<sequence length="68" mass="8010">MPQHQILSQDPPQQPIVFSIVKKISYLILFSIPLIVIIIFFVLLDRKHLKYIPIKTWNTSIIEVKESH</sequence>
<evidence type="ECO:0000313" key="2">
    <source>
        <dbReference type="EMBL" id="AJR28437.1"/>
    </source>
</evidence>
<evidence type="ECO:0000256" key="1">
    <source>
        <dbReference type="SAM" id="Phobius"/>
    </source>
</evidence>
<keyword evidence="1" id="KW-0812">Transmembrane</keyword>
<proteinExistence type="predicted"/>
<accession>A0A0D3R1Q1</accession>
<dbReference type="EMBL" id="KM205003">
    <property type="protein sequence ID" value="AJR28437.1"/>
    <property type="molecule type" value="Viral_cRNA"/>
</dbReference>
<keyword evidence="1" id="KW-0472">Membrane</keyword>